<proteinExistence type="predicted"/>
<dbReference type="Gene3D" id="1.10.340.70">
    <property type="match status" value="1"/>
</dbReference>
<reference evidence="4" key="1">
    <citation type="submission" date="2016-06" db="UniProtKB">
        <authorList>
            <consortium name="WormBaseParasite"/>
        </authorList>
    </citation>
    <scope>IDENTIFICATION</scope>
</reference>
<accession>A0A183T5X2</accession>
<dbReference type="EMBL" id="UYSU01036861">
    <property type="protein sequence ID" value="VDL98255.1"/>
    <property type="molecule type" value="Genomic_DNA"/>
</dbReference>
<dbReference type="STRING" id="70667.A0A183T5X2"/>
<protein>
    <submittedName>
        <fullName evidence="4">Integrase_H2C2 domain-containing protein</fullName>
    </submittedName>
</protein>
<dbReference type="WBParaSite" id="SSLN_0001232001-mRNA-1">
    <property type="protein sequence ID" value="SSLN_0001232001-mRNA-1"/>
    <property type="gene ID" value="SSLN_0001232001"/>
</dbReference>
<dbReference type="AlphaFoldDB" id="A0A183T5X2"/>
<dbReference type="OrthoDB" id="444601at2759"/>
<sequence length="243" mass="27397">MFPNLAVNSSNFTGLNVSGTDKVPMRKPAWLTALMFSFGTYLRKPFSSAYGGPLRRISRSTHTFQVLLVKMDAIGVGKVECHSHPAPLLPRRLHPNALAAPVASLSAKTTSVGPETRRPNRPQARRIILAIDLGQGPVTVSNARSLSKLELAEYSYETRRLHSLRDKLFIENAVLFYRDSNQYPNRVVLPRSMVDDVVERMHAELGHSGIHKTEWALRRHYFCPNQKRDILDAIRSYEFCLAS</sequence>
<dbReference type="Pfam" id="PF17921">
    <property type="entry name" value="Integrase_H2C2"/>
    <property type="match status" value="1"/>
</dbReference>
<evidence type="ECO:0000313" key="3">
    <source>
        <dbReference type="Proteomes" id="UP000275846"/>
    </source>
</evidence>
<reference evidence="2 3" key="2">
    <citation type="submission" date="2018-11" db="EMBL/GenBank/DDBJ databases">
        <authorList>
            <consortium name="Pathogen Informatics"/>
        </authorList>
    </citation>
    <scope>NUCLEOTIDE SEQUENCE [LARGE SCALE GENOMIC DNA]</scope>
    <source>
        <strain evidence="2 3">NST_G2</strain>
    </source>
</reference>
<evidence type="ECO:0000313" key="2">
    <source>
        <dbReference type="EMBL" id="VDL98255.1"/>
    </source>
</evidence>
<keyword evidence="3" id="KW-1185">Reference proteome</keyword>
<evidence type="ECO:0000259" key="1">
    <source>
        <dbReference type="Pfam" id="PF17921"/>
    </source>
</evidence>
<evidence type="ECO:0000313" key="4">
    <source>
        <dbReference type="WBParaSite" id="SSLN_0001232001-mRNA-1"/>
    </source>
</evidence>
<organism evidence="4">
    <name type="scientific">Schistocephalus solidus</name>
    <name type="common">Tapeworm</name>
    <dbReference type="NCBI Taxonomy" id="70667"/>
    <lineage>
        <taxon>Eukaryota</taxon>
        <taxon>Metazoa</taxon>
        <taxon>Spiralia</taxon>
        <taxon>Lophotrochozoa</taxon>
        <taxon>Platyhelminthes</taxon>
        <taxon>Cestoda</taxon>
        <taxon>Eucestoda</taxon>
        <taxon>Diphyllobothriidea</taxon>
        <taxon>Diphyllobothriidae</taxon>
        <taxon>Schistocephalus</taxon>
    </lineage>
</organism>
<name>A0A183T5X2_SCHSO</name>
<dbReference type="InterPro" id="IPR041588">
    <property type="entry name" value="Integrase_H2C2"/>
</dbReference>
<gene>
    <name evidence="2" type="ORF">SSLN_LOCUS11870</name>
</gene>
<dbReference type="Proteomes" id="UP000275846">
    <property type="component" value="Unassembled WGS sequence"/>
</dbReference>
<feature type="domain" description="Integrase zinc-binding" evidence="1">
    <location>
        <begin position="190"/>
        <end position="241"/>
    </location>
</feature>